<dbReference type="GO" id="GO:0006396">
    <property type="term" value="P:RNA processing"/>
    <property type="evidence" value="ECO:0007669"/>
    <property type="project" value="InterPro"/>
</dbReference>
<dbReference type="GO" id="GO:0005762">
    <property type="term" value="C:mitochondrial large ribosomal subunit"/>
    <property type="evidence" value="ECO:0007669"/>
    <property type="project" value="InterPro"/>
</dbReference>
<dbReference type="EMBL" id="JAEUBG010001443">
    <property type="protein sequence ID" value="KAH3686445.1"/>
    <property type="molecule type" value="Genomic_DNA"/>
</dbReference>
<dbReference type="PANTHER" id="PTHR28160">
    <property type="entry name" value="54S RIBOSOMAL PROTEIN L15, MITOCHONDRIAL"/>
    <property type="match status" value="1"/>
</dbReference>
<dbReference type="SUPFAM" id="SSF69065">
    <property type="entry name" value="RNase III domain-like"/>
    <property type="match status" value="1"/>
</dbReference>
<gene>
    <name evidence="2" type="ORF">WICPIJ_002625</name>
</gene>
<accession>A0A9P8QB78</accession>
<dbReference type="InterPro" id="IPR036389">
    <property type="entry name" value="RNase_III_sf"/>
</dbReference>
<dbReference type="OrthoDB" id="2281895at2759"/>
<dbReference type="InterPro" id="IPR000999">
    <property type="entry name" value="RNase_III_dom"/>
</dbReference>
<feature type="domain" description="RNase III" evidence="1">
    <location>
        <begin position="66"/>
        <end position="194"/>
    </location>
</feature>
<dbReference type="AlphaFoldDB" id="A0A9P8QB78"/>
<dbReference type="PANTHER" id="PTHR28160:SF1">
    <property type="entry name" value="LARGE RIBOSOMAL SUBUNIT PROTEIN ML57"/>
    <property type="match status" value="1"/>
</dbReference>
<dbReference type="InterPro" id="IPR040030">
    <property type="entry name" value="Ribosomal_mL57"/>
</dbReference>
<dbReference type="Pfam" id="PF14622">
    <property type="entry name" value="Ribonucleas_3_3"/>
    <property type="match status" value="1"/>
</dbReference>
<reference evidence="2" key="1">
    <citation type="journal article" date="2021" name="Open Biol.">
        <title>Shared evolutionary footprints suggest mitochondrial oxidative damage underlies multiple complex I losses in fungi.</title>
        <authorList>
            <person name="Schikora-Tamarit M.A."/>
            <person name="Marcet-Houben M."/>
            <person name="Nosek J."/>
            <person name="Gabaldon T."/>
        </authorList>
    </citation>
    <scope>NUCLEOTIDE SEQUENCE</scope>
    <source>
        <strain evidence="2">CBS2887</strain>
    </source>
</reference>
<evidence type="ECO:0000259" key="1">
    <source>
        <dbReference type="Pfam" id="PF14622"/>
    </source>
</evidence>
<dbReference type="CDD" id="cd00593">
    <property type="entry name" value="RIBOc"/>
    <property type="match status" value="1"/>
</dbReference>
<name>A0A9P8QB78_WICPI</name>
<organism evidence="2 3">
    <name type="scientific">Wickerhamomyces pijperi</name>
    <name type="common">Yeast</name>
    <name type="synonym">Pichia pijperi</name>
    <dbReference type="NCBI Taxonomy" id="599730"/>
    <lineage>
        <taxon>Eukaryota</taxon>
        <taxon>Fungi</taxon>
        <taxon>Dikarya</taxon>
        <taxon>Ascomycota</taxon>
        <taxon>Saccharomycotina</taxon>
        <taxon>Saccharomycetes</taxon>
        <taxon>Phaffomycetales</taxon>
        <taxon>Wickerhamomycetaceae</taxon>
        <taxon>Wickerhamomyces</taxon>
    </lineage>
</organism>
<sequence>MFFPILKAQSTKSLTRSVGYLHAQPKRVRGLVRDPATFLQSPCGKAYDIQSTSSLKTYLGEEYALDDNLLLQVLTHKSFAHGMKPFNEKLSVHGSQFLKHKSAIHTVNSEKGISALGSLESRKTLSTDILAAFVKQQGFADVIYWKKRDDSITDPTQSGENSIKAGVLEALIGALLVTRGAGVAEKFVFEKLLSENSKDSLVNIVRAQA</sequence>
<dbReference type="GO" id="GO:0032543">
    <property type="term" value="P:mitochondrial translation"/>
    <property type="evidence" value="ECO:0007669"/>
    <property type="project" value="InterPro"/>
</dbReference>
<protein>
    <recommendedName>
        <fullName evidence="1">RNase III domain-containing protein</fullName>
    </recommendedName>
</protein>
<dbReference type="GO" id="GO:0003735">
    <property type="term" value="F:structural constituent of ribosome"/>
    <property type="evidence" value="ECO:0007669"/>
    <property type="project" value="InterPro"/>
</dbReference>
<comment type="caution">
    <text evidence="2">The sequence shown here is derived from an EMBL/GenBank/DDBJ whole genome shotgun (WGS) entry which is preliminary data.</text>
</comment>
<dbReference type="GO" id="GO:0004525">
    <property type="term" value="F:ribonuclease III activity"/>
    <property type="evidence" value="ECO:0007669"/>
    <property type="project" value="InterPro"/>
</dbReference>
<dbReference type="Gene3D" id="1.10.1520.10">
    <property type="entry name" value="Ribonuclease III domain"/>
    <property type="match status" value="1"/>
</dbReference>
<proteinExistence type="predicted"/>
<evidence type="ECO:0000313" key="3">
    <source>
        <dbReference type="Proteomes" id="UP000774326"/>
    </source>
</evidence>
<dbReference type="Proteomes" id="UP000774326">
    <property type="component" value="Unassembled WGS sequence"/>
</dbReference>
<evidence type="ECO:0000313" key="2">
    <source>
        <dbReference type="EMBL" id="KAH3686445.1"/>
    </source>
</evidence>
<reference evidence="2" key="2">
    <citation type="submission" date="2021-01" db="EMBL/GenBank/DDBJ databases">
        <authorList>
            <person name="Schikora-Tamarit M.A."/>
        </authorList>
    </citation>
    <scope>NUCLEOTIDE SEQUENCE</scope>
    <source>
        <strain evidence="2">CBS2887</strain>
    </source>
</reference>
<keyword evidence="3" id="KW-1185">Reference proteome</keyword>